<dbReference type="EMBL" id="BSBI01000015">
    <property type="protein sequence ID" value="GLF98573.1"/>
    <property type="molecule type" value="Genomic_DNA"/>
</dbReference>
<accession>A0ABQ5P7W5</accession>
<feature type="domain" description="Cupin type-2" evidence="1">
    <location>
        <begin position="73"/>
        <end position="142"/>
    </location>
</feature>
<dbReference type="Gene3D" id="2.60.120.10">
    <property type="entry name" value="Jelly Rolls"/>
    <property type="match status" value="1"/>
</dbReference>
<dbReference type="InterPro" id="IPR011051">
    <property type="entry name" value="RmlC_Cupin_sf"/>
</dbReference>
<dbReference type="Proteomes" id="UP001291653">
    <property type="component" value="Unassembled WGS sequence"/>
</dbReference>
<reference evidence="2 3" key="1">
    <citation type="submission" date="2022-10" db="EMBL/GenBank/DDBJ databases">
        <title>Draft genome sequence of Streptomyces sp. YSPA8.</title>
        <authorList>
            <person name="Moriuchi R."/>
            <person name="Dohra H."/>
            <person name="Yamamura H."/>
            <person name="Kodani S."/>
        </authorList>
    </citation>
    <scope>NUCLEOTIDE SEQUENCE [LARGE SCALE GENOMIC DNA]</scope>
    <source>
        <strain evidence="2 3">YSPA8</strain>
    </source>
</reference>
<name>A0ABQ5P7W5_9ACTN</name>
<evidence type="ECO:0000259" key="1">
    <source>
        <dbReference type="Pfam" id="PF07883"/>
    </source>
</evidence>
<evidence type="ECO:0000313" key="2">
    <source>
        <dbReference type="EMBL" id="GLF98573.1"/>
    </source>
</evidence>
<dbReference type="PANTHER" id="PTHR38599">
    <property type="entry name" value="CUPIN DOMAIN PROTEIN (AFU_ORTHOLOGUE AFUA_3G13620)"/>
    <property type="match status" value="1"/>
</dbReference>
<organism evidence="2 3">
    <name type="scientific">Streptomyces yaizuensis</name>
    <dbReference type="NCBI Taxonomy" id="2989713"/>
    <lineage>
        <taxon>Bacteria</taxon>
        <taxon>Bacillati</taxon>
        <taxon>Actinomycetota</taxon>
        <taxon>Actinomycetes</taxon>
        <taxon>Kitasatosporales</taxon>
        <taxon>Streptomycetaceae</taxon>
        <taxon>Streptomyces</taxon>
    </lineage>
</organism>
<comment type="caution">
    <text evidence="2">The sequence shown here is derived from an EMBL/GenBank/DDBJ whole genome shotgun (WGS) entry which is preliminary data.</text>
</comment>
<keyword evidence="3" id="KW-1185">Reference proteome</keyword>
<dbReference type="PANTHER" id="PTHR38599:SF1">
    <property type="entry name" value="CUPIN DOMAIN PROTEIN (AFU_ORTHOLOGUE AFUA_3G13620)"/>
    <property type="match status" value="1"/>
</dbReference>
<dbReference type="InterPro" id="IPR014710">
    <property type="entry name" value="RmlC-like_jellyroll"/>
</dbReference>
<proteinExistence type="predicted"/>
<dbReference type="SUPFAM" id="SSF51182">
    <property type="entry name" value="RmlC-like cupins"/>
    <property type="match status" value="1"/>
</dbReference>
<sequence>MRFKERLASTGRQGRAQGAMVLAGCLGMIATVPSAANATSGGGVTGKLLAQGVAEKRLKLKAKGPSDVVVRTITIDPGGSTGWHYHDGQLLVVVKSGTLTRTLHDCSVEVMPAGSAFTEPAGAEHRHIGRNLGTEPVVLFATYVLPQGSRLAEDVDAPSCASE</sequence>
<protein>
    <submittedName>
        <fullName evidence="2">Cupin domain-containing protein</fullName>
    </submittedName>
</protein>
<gene>
    <name evidence="2" type="ORF">SYYSPA8_29770</name>
</gene>
<dbReference type="InterPro" id="IPR013096">
    <property type="entry name" value="Cupin_2"/>
</dbReference>
<dbReference type="Pfam" id="PF07883">
    <property type="entry name" value="Cupin_2"/>
    <property type="match status" value="1"/>
</dbReference>
<evidence type="ECO:0000313" key="3">
    <source>
        <dbReference type="Proteomes" id="UP001291653"/>
    </source>
</evidence>